<evidence type="ECO:0000313" key="13">
    <source>
        <dbReference type="EMBL" id="QGW79735.1"/>
    </source>
</evidence>
<keyword evidence="7 10" id="KW-0653">Protein transport</keyword>
<dbReference type="RefSeq" id="WP_157194542.1">
    <property type="nucleotide sequence ID" value="NZ_CP046621.1"/>
</dbReference>
<dbReference type="Gene3D" id="3.30.420.380">
    <property type="match status" value="1"/>
</dbReference>
<keyword evidence="5" id="KW-0997">Cell inner membrane</keyword>
<evidence type="ECO:0000256" key="4">
    <source>
        <dbReference type="ARBA" id="ARBA00022475"/>
    </source>
</evidence>
<evidence type="ECO:0000256" key="2">
    <source>
        <dbReference type="ARBA" id="ARBA00005318"/>
    </source>
</evidence>
<protein>
    <recommendedName>
        <fullName evidence="10">Type II secretion system protein L</fullName>
        <shortName evidence="10">T2SS protein L</shortName>
    </recommendedName>
</protein>
<evidence type="ECO:0000256" key="10">
    <source>
        <dbReference type="PIRNR" id="PIRNR015761"/>
    </source>
</evidence>
<keyword evidence="9" id="KW-0472">Membrane</keyword>
<evidence type="ECO:0000256" key="9">
    <source>
        <dbReference type="ARBA" id="ARBA00023136"/>
    </source>
</evidence>
<dbReference type="InterPro" id="IPR043129">
    <property type="entry name" value="ATPase_NBD"/>
</dbReference>
<dbReference type="InterPro" id="IPR007812">
    <property type="entry name" value="T2SS_protein-GspL"/>
</dbReference>
<accession>A0A6I6HF96</accession>
<dbReference type="GO" id="GO:0015627">
    <property type="term" value="C:type II protein secretion system complex"/>
    <property type="evidence" value="ECO:0007669"/>
    <property type="project" value="InterPro"/>
</dbReference>
<dbReference type="EMBL" id="CP046621">
    <property type="protein sequence ID" value="QGW79735.1"/>
    <property type="molecule type" value="Genomic_DNA"/>
</dbReference>
<evidence type="ECO:0000256" key="1">
    <source>
        <dbReference type="ARBA" id="ARBA00004377"/>
    </source>
</evidence>
<feature type="domain" description="GspL periplasmic" evidence="12">
    <location>
        <begin position="229"/>
        <end position="369"/>
    </location>
</feature>
<comment type="function">
    <text evidence="10">Inner membrane component of the type II secretion system required for the energy-dependent secretion of extracellular factors such as proteases and toxins from the periplasm.</text>
</comment>
<keyword evidence="6" id="KW-0812">Transmembrane</keyword>
<dbReference type="GO" id="GO:0005886">
    <property type="term" value="C:plasma membrane"/>
    <property type="evidence" value="ECO:0007669"/>
    <property type="project" value="UniProtKB-SubCell"/>
</dbReference>
<comment type="similarity">
    <text evidence="2 10">Belongs to the GSP L family.</text>
</comment>
<dbReference type="NCBIfam" id="TIGR01709">
    <property type="entry name" value="typeII_sec_gspL"/>
    <property type="match status" value="1"/>
</dbReference>
<evidence type="ECO:0000313" key="14">
    <source>
        <dbReference type="Proteomes" id="UP000426235"/>
    </source>
</evidence>
<keyword evidence="14" id="KW-1185">Reference proteome</keyword>
<organism evidence="13 14">
    <name type="scientific">Pseudomonas alkylphenolica</name>
    <dbReference type="NCBI Taxonomy" id="237609"/>
    <lineage>
        <taxon>Bacteria</taxon>
        <taxon>Pseudomonadati</taxon>
        <taxon>Pseudomonadota</taxon>
        <taxon>Gammaproteobacteria</taxon>
        <taxon>Pseudomonadales</taxon>
        <taxon>Pseudomonadaceae</taxon>
        <taxon>Pseudomonas</taxon>
    </lineage>
</organism>
<evidence type="ECO:0000256" key="6">
    <source>
        <dbReference type="ARBA" id="ARBA00022692"/>
    </source>
</evidence>
<dbReference type="SUPFAM" id="SSF53067">
    <property type="entry name" value="Actin-like ATPase domain"/>
    <property type="match status" value="1"/>
</dbReference>
<feature type="domain" description="GspL cytoplasmic actin-ATPase-like" evidence="11">
    <location>
        <begin position="49"/>
        <end position="220"/>
    </location>
</feature>
<evidence type="ECO:0000256" key="8">
    <source>
        <dbReference type="ARBA" id="ARBA00022989"/>
    </source>
</evidence>
<dbReference type="GO" id="GO:0009276">
    <property type="term" value="C:Gram-negative-bacterium-type cell wall"/>
    <property type="evidence" value="ECO:0007669"/>
    <property type="project" value="InterPro"/>
</dbReference>
<keyword evidence="3 10" id="KW-0813">Transport</keyword>
<name>A0A6I6HF96_9PSED</name>
<evidence type="ECO:0000259" key="12">
    <source>
        <dbReference type="Pfam" id="PF12693"/>
    </source>
</evidence>
<gene>
    <name evidence="13" type="ORF">GPJ81_24515</name>
</gene>
<dbReference type="Pfam" id="PF05134">
    <property type="entry name" value="T2SSL"/>
    <property type="match status" value="1"/>
</dbReference>
<dbReference type="InterPro" id="IPR024230">
    <property type="entry name" value="GspL_cyto_dom"/>
</dbReference>
<sequence>MSERWLYLLPAGLGECSGAWPVMLWQAGQAVATCCDLDSACSCLQGVAVNVVLPQEMIGWTLSPPQMRRVSSQAIVFAVEEQLDAPLESLHFAVGARGIDDRYPVLTADRQLFARIIELLTGTGIVLAAVYADADLLPETEPCALRVGERWLLGGALPARLALSSHDAMQLKPELPEMKWYCDAAESKEPLGTSPVQSTEVLLFSIRSTSVDLLQGSFRRRRVALSWQWPMCAMLLLCTLASLFDFSRAQFLQSRAEELRQSSVVRFQQLFPGHTPGPDLEAQLKALQHNRVSSESLMQRFEALSEVMVVTGNVHLERAQWQEGQEWQLLVLARGLSDLERLRAGAELVVEQATQSQEGIRANVVWTMRK</sequence>
<evidence type="ECO:0000256" key="7">
    <source>
        <dbReference type="ARBA" id="ARBA00022927"/>
    </source>
</evidence>
<keyword evidence="8" id="KW-1133">Transmembrane helix</keyword>
<evidence type="ECO:0000256" key="5">
    <source>
        <dbReference type="ARBA" id="ARBA00022519"/>
    </source>
</evidence>
<dbReference type="AlphaFoldDB" id="A0A6I6HF96"/>
<dbReference type="PIRSF" id="PIRSF015761">
    <property type="entry name" value="Protein_L"/>
    <property type="match status" value="1"/>
</dbReference>
<proteinExistence type="inferred from homology"/>
<reference evidence="13" key="1">
    <citation type="submission" date="2019-12" db="EMBL/GenBank/DDBJ databases">
        <title>Hybrid Genome Assemblies of two High G+C Isolates from Undergraduate Microbiology Courses.</title>
        <authorList>
            <person name="Ne Ville C.J."/>
            <person name="Enright D."/>
            <person name="Hernandez I."/>
            <person name="Dodsworth J."/>
            <person name="Orwin P.M."/>
        </authorList>
    </citation>
    <scope>NUCLEOTIDE SEQUENCE [LARGE SCALE GENOMIC DNA]</scope>
    <source>
        <strain evidence="13">Neo</strain>
    </source>
</reference>
<dbReference type="InterPro" id="IPR025691">
    <property type="entry name" value="GspL_pp_dom"/>
</dbReference>
<dbReference type="Proteomes" id="UP000426235">
    <property type="component" value="Chromosome"/>
</dbReference>
<evidence type="ECO:0000256" key="3">
    <source>
        <dbReference type="ARBA" id="ARBA00022448"/>
    </source>
</evidence>
<dbReference type="Pfam" id="PF12693">
    <property type="entry name" value="GspL_C"/>
    <property type="match status" value="1"/>
</dbReference>
<keyword evidence="4" id="KW-1003">Cell membrane</keyword>
<dbReference type="GO" id="GO:0015628">
    <property type="term" value="P:protein secretion by the type II secretion system"/>
    <property type="evidence" value="ECO:0007669"/>
    <property type="project" value="InterPro"/>
</dbReference>
<evidence type="ECO:0000259" key="11">
    <source>
        <dbReference type="Pfam" id="PF05134"/>
    </source>
</evidence>
<comment type="subcellular location">
    <subcellularLocation>
        <location evidence="1">Cell inner membrane</location>
        <topology evidence="1">Single-pass membrane protein</topology>
    </subcellularLocation>
</comment>